<dbReference type="SUPFAM" id="SSF55874">
    <property type="entry name" value="ATPase domain of HSP90 chaperone/DNA topoisomerase II/histidine kinase"/>
    <property type="match status" value="1"/>
</dbReference>
<keyword evidence="10 12" id="KW-0472">Membrane</keyword>
<dbReference type="CDD" id="cd00075">
    <property type="entry name" value="HATPase"/>
    <property type="match status" value="1"/>
</dbReference>
<feature type="domain" description="Histidine kinase" evidence="13">
    <location>
        <begin position="221"/>
        <end position="434"/>
    </location>
</feature>
<dbReference type="Gene3D" id="3.30.565.10">
    <property type="entry name" value="Histidine kinase-like ATPase, C-terminal domain"/>
    <property type="match status" value="1"/>
</dbReference>
<dbReference type="PRINTS" id="PR00344">
    <property type="entry name" value="BCTRLSENSOR"/>
</dbReference>
<dbReference type="AlphaFoldDB" id="A0A5R9J9T6"/>
<evidence type="ECO:0000256" key="11">
    <source>
        <dbReference type="SAM" id="MobiDB-lite"/>
    </source>
</evidence>
<evidence type="ECO:0000256" key="4">
    <source>
        <dbReference type="ARBA" id="ARBA00022553"/>
    </source>
</evidence>
<dbReference type="PANTHER" id="PTHR45436:SF8">
    <property type="entry name" value="HISTIDINE KINASE"/>
    <property type="match status" value="1"/>
</dbReference>
<dbReference type="InterPro" id="IPR005467">
    <property type="entry name" value="His_kinase_dom"/>
</dbReference>
<keyword evidence="9" id="KW-0902">Two-component regulatory system</keyword>
<evidence type="ECO:0000256" key="12">
    <source>
        <dbReference type="SAM" id="Phobius"/>
    </source>
</evidence>
<dbReference type="EC" id="2.7.13.3" evidence="3"/>
<evidence type="ECO:0000256" key="10">
    <source>
        <dbReference type="ARBA" id="ARBA00023136"/>
    </source>
</evidence>
<name>A0A5R9J9T6_9PROT</name>
<evidence type="ECO:0000256" key="7">
    <source>
        <dbReference type="ARBA" id="ARBA00022777"/>
    </source>
</evidence>
<dbReference type="PANTHER" id="PTHR45436">
    <property type="entry name" value="SENSOR HISTIDINE KINASE YKOH"/>
    <property type="match status" value="1"/>
</dbReference>
<evidence type="ECO:0000256" key="9">
    <source>
        <dbReference type="ARBA" id="ARBA00023012"/>
    </source>
</evidence>
<dbReference type="GO" id="GO:0005886">
    <property type="term" value="C:plasma membrane"/>
    <property type="evidence" value="ECO:0007669"/>
    <property type="project" value="TreeGrafter"/>
</dbReference>
<keyword evidence="16" id="KW-1185">Reference proteome</keyword>
<protein>
    <recommendedName>
        <fullName evidence="3">histidine kinase</fullName>
        <ecNumber evidence="3">2.7.13.3</ecNumber>
    </recommendedName>
</protein>
<dbReference type="CDD" id="cd00082">
    <property type="entry name" value="HisKA"/>
    <property type="match status" value="1"/>
</dbReference>
<evidence type="ECO:0000256" key="1">
    <source>
        <dbReference type="ARBA" id="ARBA00000085"/>
    </source>
</evidence>
<dbReference type="InterPro" id="IPR036890">
    <property type="entry name" value="HATPase_C_sf"/>
</dbReference>
<evidence type="ECO:0000259" key="14">
    <source>
        <dbReference type="PROSITE" id="PS50885"/>
    </source>
</evidence>
<dbReference type="GO" id="GO:0000155">
    <property type="term" value="F:phosphorelay sensor kinase activity"/>
    <property type="evidence" value="ECO:0007669"/>
    <property type="project" value="InterPro"/>
</dbReference>
<dbReference type="SMART" id="SM00388">
    <property type="entry name" value="HisKA"/>
    <property type="match status" value="1"/>
</dbReference>
<feature type="transmembrane region" description="Helical" evidence="12">
    <location>
        <begin position="140"/>
        <end position="162"/>
    </location>
</feature>
<feature type="domain" description="HAMP" evidence="14">
    <location>
        <begin position="166"/>
        <end position="213"/>
    </location>
</feature>
<keyword evidence="8 12" id="KW-1133">Transmembrane helix</keyword>
<dbReference type="InterPro" id="IPR003660">
    <property type="entry name" value="HAMP_dom"/>
</dbReference>
<dbReference type="Proteomes" id="UP000305654">
    <property type="component" value="Unassembled WGS sequence"/>
</dbReference>
<dbReference type="CDD" id="cd06225">
    <property type="entry name" value="HAMP"/>
    <property type="match status" value="1"/>
</dbReference>
<sequence>MFAISATLFLSFIWWATIGLLERQVEAAINADAQALSERWQEGGLPTLALTIQDRLEQNVDDDAIYLMVDGNGLRVAGNLRTWPRDVTRVDAWYQLPIARAGTRGMAEVHAFALPGNFRLLVGRDVRARVILKRLLTDTLLWALVMVAVLGTTGGFLLRGLFRRMVRDIARTTAAISQGDLSRRVPVSGSGDEFDRVAETINAMLDRIGRLMDGVKQVSNAIAHDLRTPITRARTRLEDAALHAGTTEDLRHAVERAVVDLDGITTVFEALLRISEIEAGSRRSAFASIDLAPLLGDLAELYAALAEEAQLTLSVSVPAPLMLWGDRLLIQQAVANLLDNAVKFSRPGGVVRLRGGIEAQQVRIEVSDQGIGMALADRARAPDRFYRAEAARSTPGSGLGLSLVQAVAQLHGGKLLLEDASPGLRAILALPVMPRAEERRDPLPADQEVTAASSADHPPANPAAL</sequence>
<comment type="caution">
    <text evidence="15">The sequence shown here is derived from an EMBL/GenBank/DDBJ whole genome shotgun (WGS) entry which is preliminary data.</text>
</comment>
<evidence type="ECO:0000256" key="3">
    <source>
        <dbReference type="ARBA" id="ARBA00012438"/>
    </source>
</evidence>
<organism evidence="15 16">
    <name type="scientific">Lichenicoccus roseus</name>
    <dbReference type="NCBI Taxonomy" id="2683649"/>
    <lineage>
        <taxon>Bacteria</taxon>
        <taxon>Pseudomonadati</taxon>
        <taxon>Pseudomonadota</taxon>
        <taxon>Alphaproteobacteria</taxon>
        <taxon>Acetobacterales</taxon>
        <taxon>Acetobacteraceae</taxon>
        <taxon>Lichenicoccus</taxon>
    </lineage>
</organism>
<comment type="subcellular location">
    <subcellularLocation>
        <location evidence="2">Membrane</location>
    </subcellularLocation>
</comment>
<evidence type="ECO:0000313" key="15">
    <source>
        <dbReference type="EMBL" id="TLU73563.1"/>
    </source>
</evidence>
<keyword evidence="4" id="KW-0597">Phosphoprotein</keyword>
<dbReference type="InterPro" id="IPR050428">
    <property type="entry name" value="TCS_sensor_his_kinase"/>
</dbReference>
<dbReference type="InterPro" id="IPR003661">
    <property type="entry name" value="HisK_dim/P_dom"/>
</dbReference>
<dbReference type="PROSITE" id="PS50885">
    <property type="entry name" value="HAMP"/>
    <property type="match status" value="1"/>
</dbReference>
<dbReference type="SUPFAM" id="SSF47384">
    <property type="entry name" value="Homodimeric domain of signal transducing histidine kinase"/>
    <property type="match status" value="1"/>
</dbReference>
<proteinExistence type="predicted"/>
<gene>
    <name evidence="15" type="ORF">FE263_05625</name>
</gene>
<evidence type="ECO:0000313" key="16">
    <source>
        <dbReference type="Proteomes" id="UP000305654"/>
    </source>
</evidence>
<dbReference type="EMBL" id="VCDI01000002">
    <property type="protein sequence ID" value="TLU73563.1"/>
    <property type="molecule type" value="Genomic_DNA"/>
</dbReference>
<dbReference type="Gene3D" id="6.10.340.10">
    <property type="match status" value="1"/>
</dbReference>
<accession>A0A5R9J9T6</accession>
<feature type="region of interest" description="Disordered" evidence="11">
    <location>
        <begin position="439"/>
        <end position="465"/>
    </location>
</feature>
<dbReference type="SMART" id="SM00304">
    <property type="entry name" value="HAMP"/>
    <property type="match status" value="1"/>
</dbReference>
<dbReference type="InterPro" id="IPR004358">
    <property type="entry name" value="Sig_transdc_His_kin-like_C"/>
</dbReference>
<dbReference type="InterPro" id="IPR036097">
    <property type="entry name" value="HisK_dim/P_sf"/>
</dbReference>
<evidence type="ECO:0000259" key="13">
    <source>
        <dbReference type="PROSITE" id="PS50109"/>
    </source>
</evidence>
<dbReference type="Pfam" id="PF00672">
    <property type="entry name" value="HAMP"/>
    <property type="match status" value="1"/>
</dbReference>
<dbReference type="SMART" id="SM00387">
    <property type="entry name" value="HATPase_c"/>
    <property type="match status" value="1"/>
</dbReference>
<evidence type="ECO:0000256" key="8">
    <source>
        <dbReference type="ARBA" id="ARBA00022989"/>
    </source>
</evidence>
<evidence type="ECO:0000256" key="2">
    <source>
        <dbReference type="ARBA" id="ARBA00004370"/>
    </source>
</evidence>
<reference evidence="15 16" key="1">
    <citation type="submission" date="2019-05" db="EMBL/GenBank/DDBJ databases">
        <authorList>
            <person name="Pankratov T."/>
            <person name="Grouzdev D."/>
        </authorList>
    </citation>
    <scope>NUCLEOTIDE SEQUENCE [LARGE SCALE GENOMIC DNA]</scope>
    <source>
        <strain evidence="15 16">KEBCLARHB70R</strain>
    </source>
</reference>
<evidence type="ECO:0000256" key="5">
    <source>
        <dbReference type="ARBA" id="ARBA00022679"/>
    </source>
</evidence>
<dbReference type="PROSITE" id="PS50109">
    <property type="entry name" value="HIS_KIN"/>
    <property type="match status" value="1"/>
</dbReference>
<comment type="catalytic activity">
    <reaction evidence="1">
        <text>ATP + protein L-histidine = ADP + protein N-phospho-L-histidine.</text>
        <dbReference type="EC" id="2.7.13.3"/>
    </reaction>
</comment>
<dbReference type="SUPFAM" id="SSF158472">
    <property type="entry name" value="HAMP domain-like"/>
    <property type="match status" value="1"/>
</dbReference>
<keyword evidence="5" id="KW-0808">Transferase</keyword>
<keyword evidence="6 12" id="KW-0812">Transmembrane</keyword>
<keyword evidence="7 15" id="KW-0418">Kinase</keyword>
<dbReference type="OrthoDB" id="9815202at2"/>
<evidence type="ECO:0000256" key="6">
    <source>
        <dbReference type="ARBA" id="ARBA00022692"/>
    </source>
</evidence>
<dbReference type="InterPro" id="IPR003594">
    <property type="entry name" value="HATPase_dom"/>
</dbReference>
<dbReference type="Pfam" id="PF02518">
    <property type="entry name" value="HATPase_c"/>
    <property type="match status" value="1"/>
</dbReference>